<feature type="domain" description="Resolvase/invertase-type recombinase catalytic" evidence="6">
    <location>
        <begin position="6"/>
        <end position="158"/>
    </location>
</feature>
<dbReference type="SMART" id="SM00857">
    <property type="entry name" value="Resolvase"/>
    <property type="match status" value="1"/>
</dbReference>
<evidence type="ECO:0000313" key="9">
    <source>
        <dbReference type="Proteomes" id="UP000621454"/>
    </source>
</evidence>
<evidence type="ECO:0000313" key="8">
    <source>
        <dbReference type="EMBL" id="GGB26370.1"/>
    </source>
</evidence>
<evidence type="ECO:0000259" key="7">
    <source>
        <dbReference type="PROSITE" id="PS51737"/>
    </source>
</evidence>
<gene>
    <name evidence="8" type="ORF">GCM10011489_13160</name>
</gene>
<feature type="active site" description="O-(5'-phospho-DNA)-serine intermediate" evidence="4 5">
    <location>
        <position position="14"/>
    </location>
</feature>
<evidence type="ECO:0000256" key="3">
    <source>
        <dbReference type="ARBA" id="ARBA00023172"/>
    </source>
</evidence>
<reference evidence="8" key="2">
    <citation type="submission" date="2020-09" db="EMBL/GenBank/DDBJ databases">
        <authorList>
            <person name="Sun Q."/>
            <person name="Zhou Y."/>
        </authorList>
    </citation>
    <scope>NUCLEOTIDE SEQUENCE</scope>
    <source>
        <strain evidence="8">CGMCC 1.12827</strain>
    </source>
</reference>
<accession>A0A916T0M4</accession>
<dbReference type="PANTHER" id="PTHR30461:SF23">
    <property type="entry name" value="DNA RECOMBINASE-RELATED"/>
    <property type="match status" value="1"/>
</dbReference>
<dbReference type="GO" id="GO:0000150">
    <property type="term" value="F:DNA strand exchange activity"/>
    <property type="evidence" value="ECO:0007669"/>
    <property type="project" value="InterPro"/>
</dbReference>
<dbReference type="PROSITE" id="PS51737">
    <property type="entry name" value="RECOMBINASE_DNA_BIND"/>
    <property type="match status" value="1"/>
</dbReference>
<dbReference type="InterPro" id="IPR011109">
    <property type="entry name" value="DNA_bind_recombinase_dom"/>
</dbReference>
<dbReference type="InterPro" id="IPR050639">
    <property type="entry name" value="SSR_resolvase"/>
</dbReference>
<name>A0A916T0M4_9ACTN</name>
<dbReference type="Proteomes" id="UP000621454">
    <property type="component" value="Unassembled WGS sequence"/>
</dbReference>
<dbReference type="Pfam" id="PF00239">
    <property type="entry name" value="Resolvase"/>
    <property type="match status" value="1"/>
</dbReference>
<evidence type="ECO:0000259" key="6">
    <source>
        <dbReference type="PROSITE" id="PS51736"/>
    </source>
</evidence>
<keyword evidence="1" id="KW-0229">DNA integration</keyword>
<dbReference type="GO" id="GO:0003677">
    <property type="term" value="F:DNA binding"/>
    <property type="evidence" value="ECO:0007669"/>
    <property type="project" value="UniProtKB-KW"/>
</dbReference>
<dbReference type="EMBL" id="BMGC01000006">
    <property type="protein sequence ID" value="GGB26370.1"/>
    <property type="molecule type" value="Genomic_DNA"/>
</dbReference>
<evidence type="ECO:0000256" key="4">
    <source>
        <dbReference type="PIRSR" id="PIRSR606118-50"/>
    </source>
</evidence>
<dbReference type="InterPro" id="IPR038109">
    <property type="entry name" value="DNA_bind_recomb_sf"/>
</dbReference>
<dbReference type="InterPro" id="IPR006118">
    <property type="entry name" value="Recombinase_CS"/>
</dbReference>
<evidence type="ECO:0000256" key="2">
    <source>
        <dbReference type="ARBA" id="ARBA00023125"/>
    </source>
</evidence>
<proteinExistence type="predicted"/>
<organism evidence="8 9">
    <name type="scientific">Gordonia jinhuaensis</name>
    <dbReference type="NCBI Taxonomy" id="1517702"/>
    <lineage>
        <taxon>Bacteria</taxon>
        <taxon>Bacillati</taxon>
        <taxon>Actinomycetota</taxon>
        <taxon>Actinomycetes</taxon>
        <taxon>Mycobacteriales</taxon>
        <taxon>Gordoniaceae</taxon>
        <taxon>Gordonia</taxon>
    </lineage>
</organism>
<dbReference type="Gene3D" id="3.90.1750.20">
    <property type="entry name" value="Putative Large Serine Recombinase, Chain B, Domain 2"/>
    <property type="match status" value="1"/>
</dbReference>
<dbReference type="PANTHER" id="PTHR30461">
    <property type="entry name" value="DNA-INVERTASE FROM LAMBDOID PROPHAGE"/>
    <property type="match status" value="1"/>
</dbReference>
<dbReference type="Gene3D" id="3.40.50.1390">
    <property type="entry name" value="Resolvase, N-terminal catalytic domain"/>
    <property type="match status" value="1"/>
</dbReference>
<keyword evidence="9" id="KW-1185">Reference proteome</keyword>
<dbReference type="Pfam" id="PF07508">
    <property type="entry name" value="Recombinase"/>
    <property type="match status" value="1"/>
</dbReference>
<dbReference type="PROSITE" id="PS51736">
    <property type="entry name" value="RECOMBINASES_3"/>
    <property type="match status" value="1"/>
</dbReference>
<keyword evidence="2" id="KW-0238">DNA-binding</keyword>
<dbReference type="InterPro" id="IPR006119">
    <property type="entry name" value="Resolv_N"/>
</dbReference>
<protein>
    <submittedName>
        <fullName evidence="8">Resolvase</fullName>
    </submittedName>
</protein>
<dbReference type="AlphaFoldDB" id="A0A916T0M4"/>
<dbReference type="GO" id="GO:0015074">
    <property type="term" value="P:DNA integration"/>
    <property type="evidence" value="ECO:0007669"/>
    <property type="project" value="UniProtKB-KW"/>
</dbReference>
<dbReference type="SUPFAM" id="SSF53041">
    <property type="entry name" value="Resolvase-like"/>
    <property type="match status" value="1"/>
</dbReference>
<comment type="caution">
    <text evidence="8">The sequence shown here is derived from an EMBL/GenBank/DDBJ whole genome shotgun (WGS) entry which is preliminary data.</text>
</comment>
<evidence type="ECO:0000256" key="5">
    <source>
        <dbReference type="PROSITE-ProRule" id="PRU10137"/>
    </source>
</evidence>
<feature type="domain" description="Recombinase" evidence="7">
    <location>
        <begin position="166"/>
        <end position="236"/>
    </location>
</feature>
<dbReference type="InterPro" id="IPR036162">
    <property type="entry name" value="Resolvase-like_N_sf"/>
</dbReference>
<sequence length="236" mass="25979">MVGDMKVIAYIRVSTRDQLAAHGPARQREAIIEWAKRNRHRIVAEVVEDVSGTVAPFEREAWLSTVDRCCAGEADGVVVSDLSRLSRDQVRLELTIEQMATCDAVLFSTSGEEQAMLDNPEDPQRKLIRTIMAAINEYDRAMIVQRMQAGRRIKKASGGYAGGQPPFGYRGGDSSGELVPDEAEQAVLARMRSLHSEGLATRAIADVINEEGLTTRKGGRWSSASVARLIRREPVT</sequence>
<dbReference type="PROSITE" id="PS00397">
    <property type="entry name" value="RECOMBINASES_1"/>
    <property type="match status" value="1"/>
</dbReference>
<dbReference type="CDD" id="cd00338">
    <property type="entry name" value="Ser_Recombinase"/>
    <property type="match status" value="1"/>
</dbReference>
<reference evidence="8" key="1">
    <citation type="journal article" date="2014" name="Int. J. Syst. Evol. Microbiol.">
        <title>Complete genome sequence of Corynebacterium casei LMG S-19264T (=DSM 44701T), isolated from a smear-ripened cheese.</title>
        <authorList>
            <consortium name="US DOE Joint Genome Institute (JGI-PGF)"/>
            <person name="Walter F."/>
            <person name="Albersmeier A."/>
            <person name="Kalinowski J."/>
            <person name="Ruckert C."/>
        </authorList>
    </citation>
    <scope>NUCLEOTIDE SEQUENCE</scope>
    <source>
        <strain evidence="8">CGMCC 1.12827</strain>
    </source>
</reference>
<keyword evidence="3" id="KW-0233">DNA recombination</keyword>
<evidence type="ECO:0000256" key="1">
    <source>
        <dbReference type="ARBA" id="ARBA00022908"/>
    </source>
</evidence>